<dbReference type="AlphaFoldDB" id="A0AAJ4WB07"/>
<dbReference type="GO" id="GO:1904680">
    <property type="term" value="F:peptide transmembrane transporter activity"/>
    <property type="evidence" value="ECO:0007669"/>
    <property type="project" value="TreeGrafter"/>
</dbReference>
<sequence length="623" mass="71405">MNTLQSNQWKKLTAISFLLFILISALVFSGSSWAEATPDTSKVKESFSLSLLGTPKYPKDFKHFDYANPKAPKGGKITLPAIGTYDNFNVYALRGNPLSGYERLNDTLFTSSEDEISSIYPLIGLSVRYSDSYQWAEVSINPDARFNDGTAITAEDVAFTFEKFMTEGVPQFRSIYKGVKVQAVSRLVVRFELPKPDRDQMLGLIGGLPVLPKHFWQHHSLGEPLSTPPLSSGPYTISDYKLGQYIVYQRAENYWAANLPVNQGRYNLNTIRYDYYLDDNVALEAFKAGAYDLRVESSPKNWTTQYQGKFFDLGYIVKKDLENHSAQDTRWLAFNVKRPIFADPKVRQALILAFDFHWMNNALFYSANQQPRSFFQNTTYEATGLPDKDELDWLMPLKDKVPEEVFTQTYQPPITDGSGNNRRNLLQAVKLLQQAGWEIKNNQLVNSKTGQPFTFELLLLSGSDALYVLPFQQSLAKLGIKMNVRTVDSSQYVSRLRSRDFDMIPRRYPGMEYPSTSLLIYWNTAYLDSTYNTPGLSDPAVDELTQKISDHQGQEKPLLSLGRALDRVLTWHYLMIPMWYTNHDRFAYWNKYAMPAIRPKSSLGLDTWWYDADKAAQLPEQRR</sequence>
<dbReference type="EMBL" id="FOLW01000005">
    <property type="protein sequence ID" value="SFC91289.1"/>
    <property type="molecule type" value="Genomic_DNA"/>
</dbReference>
<protein>
    <submittedName>
        <fullName evidence="4">Microcin C transport system substrate-binding protein</fullName>
    </submittedName>
</protein>
<dbReference type="InterPro" id="IPR030678">
    <property type="entry name" value="Peptide/Ni-bd"/>
</dbReference>
<evidence type="ECO:0000313" key="5">
    <source>
        <dbReference type="Proteomes" id="UP000226420"/>
    </source>
</evidence>
<feature type="chain" id="PRO_5042570523" evidence="2">
    <location>
        <begin position="35"/>
        <end position="623"/>
    </location>
</feature>
<evidence type="ECO:0000259" key="3">
    <source>
        <dbReference type="Pfam" id="PF00496"/>
    </source>
</evidence>
<dbReference type="CDD" id="cd08497">
    <property type="entry name" value="MbnE-like"/>
    <property type="match status" value="1"/>
</dbReference>
<dbReference type="PANTHER" id="PTHR30290">
    <property type="entry name" value="PERIPLASMIC BINDING COMPONENT OF ABC TRANSPORTER"/>
    <property type="match status" value="1"/>
</dbReference>
<name>A0AAJ4WB07_9GAMM</name>
<reference evidence="4 5" key="1">
    <citation type="submission" date="2016-10" db="EMBL/GenBank/DDBJ databases">
        <authorList>
            <person name="Varghese N."/>
            <person name="Submissions S."/>
        </authorList>
    </citation>
    <scope>NUCLEOTIDE SEQUENCE [LARGE SCALE GENOMIC DNA]</scope>
    <source>
        <strain evidence="4 5">DSM 5563</strain>
    </source>
</reference>
<dbReference type="Gene3D" id="3.10.105.10">
    <property type="entry name" value="Dipeptide-binding Protein, Domain 3"/>
    <property type="match status" value="1"/>
</dbReference>
<evidence type="ECO:0000256" key="1">
    <source>
        <dbReference type="ARBA" id="ARBA00022729"/>
    </source>
</evidence>
<dbReference type="PIRSF" id="PIRSF002741">
    <property type="entry name" value="MppA"/>
    <property type="match status" value="1"/>
</dbReference>
<dbReference type="RefSeq" id="WP_074822773.1">
    <property type="nucleotide sequence ID" value="NZ_FOLW01000005.1"/>
</dbReference>
<dbReference type="GO" id="GO:0030288">
    <property type="term" value="C:outer membrane-bounded periplasmic space"/>
    <property type="evidence" value="ECO:0007669"/>
    <property type="project" value="TreeGrafter"/>
</dbReference>
<feature type="domain" description="Solute-binding protein family 5" evidence="3">
    <location>
        <begin position="121"/>
        <end position="520"/>
    </location>
</feature>
<comment type="caution">
    <text evidence="4">The sequence shown here is derived from an EMBL/GenBank/DDBJ whole genome shotgun (WGS) entry which is preliminary data.</text>
</comment>
<dbReference type="SUPFAM" id="SSF53850">
    <property type="entry name" value="Periplasmic binding protein-like II"/>
    <property type="match status" value="1"/>
</dbReference>
<gene>
    <name evidence="4" type="ORF">SAMN02745723_105198</name>
</gene>
<dbReference type="Proteomes" id="UP000226420">
    <property type="component" value="Unassembled WGS sequence"/>
</dbReference>
<dbReference type="PANTHER" id="PTHR30290:SF64">
    <property type="entry name" value="ABC TRANSPORTER PERIPLASMIC BINDING PROTEIN"/>
    <property type="match status" value="1"/>
</dbReference>
<evidence type="ECO:0000256" key="2">
    <source>
        <dbReference type="SAM" id="SignalP"/>
    </source>
</evidence>
<accession>A0AAJ4WB07</accession>
<evidence type="ECO:0000313" key="4">
    <source>
        <dbReference type="EMBL" id="SFC91289.1"/>
    </source>
</evidence>
<dbReference type="GO" id="GO:0015833">
    <property type="term" value="P:peptide transport"/>
    <property type="evidence" value="ECO:0007669"/>
    <property type="project" value="TreeGrafter"/>
</dbReference>
<dbReference type="InterPro" id="IPR039424">
    <property type="entry name" value="SBP_5"/>
</dbReference>
<dbReference type="Pfam" id="PF00496">
    <property type="entry name" value="SBP_bac_5"/>
    <property type="match status" value="1"/>
</dbReference>
<proteinExistence type="predicted"/>
<feature type="signal peptide" evidence="2">
    <location>
        <begin position="1"/>
        <end position="34"/>
    </location>
</feature>
<dbReference type="GO" id="GO:0042884">
    <property type="term" value="P:microcin transport"/>
    <property type="evidence" value="ECO:0007669"/>
    <property type="project" value="TreeGrafter"/>
</dbReference>
<dbReference type="InterPro" id="IPR000914">
    <property type="entry name" value="SBP_5_dom"/>
</dbReference>
<keyword evidence="1 2" id="KW-0732">Signal</keyword>
<organism evidence="4 5">
    <name type="scientific">Pragia fontium DSM 5563 = ATCC 49100</name>
    <dbReference type="NCBI Taxonomy" id="1122977"/>
    <lineage>
        <taxon>Bacteria</taxon>
        <taxon>Pseudomonadati</taxon>
        <taxon>Pseudomonadota</taxon>
        <taxon>Gammaproteobacteria</taxon>
        <taxon>Enterobacterales</taxon>
        <taxon>Budviciaceae</taxon>
        <taxon>Pragia</taxon>
    </lineage>
</organism>
<dbReference type="Gene3D" id="3.40.190.10">
    <property type="entry name" value="Periplasmic binding protein-like II"/>
    <property type="match status" value="1"/>
</dbReference>
<dbReference type="GO" id="GO:0043190">
    <property type="term" value="C:ATP-binding cassette (ABC) transporter complex"/>
    <property type="evidence" value="ECO:0007669"/>
    <property type="project" value="InterPro"/>
</dbReference>